<dbReference type="Pfam" id="PF05920">
    <property type="entry name" value="Homeobox_KN"/>
    <property type="match status" value="1"/>
</dbReference>
<feature type="compositionally biased region" description="Basic and acidic residues" evidence="7">
    <location>
        <begin position="351"/>
        <end position="360"/>
    </location>
</feature>
<dbReference type="RefSeq" id="XP_049315370.1">
    <property type="nucleotide sequence ID" value="XM_049459413.1"/>
</dbReference>
<evidence type="ECO:0000256" key="6">
    <source>
        <dbReference type="PROSITE-ProRule" id="PRU00108"/>
    </source>
</evidence>
<organism evidence="9 10">
    <name type="scientific">Bactrocera dorsalis</name>
    <name type="common">Oriental fruit fly</name>
    <name type="synonym">Dacus dorsalis</name>
    <dbReference type="NCBI Taxonomy" id="27457"/>
    <lineage>
        <taxon>Eukaryota</taxon>
        <taxon>Metazoa</taxon>
        <taxon>Ecdysozoa</taxon>
        <taxon>Arthropoda</taxon>
        <taxon>Hexapoda</taxon>
        <taxon>Insecta</taxon>
        <taxon>Pterygota</taxon>
        <taxon>Neoptera</taxon>
        <taxon>Endopterygota</taxon>
        <taxon>Diptera</taxon>
        <taxon>Brachycera</taxon>
        <taxon>Muscomorpha</taxon>
        <taxon>Tephritoidea</taxon>
        <taxon>Tephritidae</taxon>
        <taxon>Bactrocera</taxon>
        <taxon>Bactrocera</taxon>
    </lineage>
</organism>
<dbReference type="SUPFAM" id="SSF46689">
    <property type="entry name" value="Homeodomain-like"/>
    <property type="match status" value="1"/>
</dbReference>
<dbReference type="InterPro" id="IPR001356">
    <property type="entry name" value="HD"/>
</dbReference>
<proteinExistence type="inferred from homology"/>
<dbReference type="InterPro" id="IPR008422">
    <property type="entry name" value="KN_HD"/>
</dbReference>
<feature type="region of interest" description="Disordered" evidence="7">
    <location>
        <begin position="331"/>
        <end position="370"/>
    </location>
</feature>
<keyword evidence="3 6" id="KW-0238">DNA-binding</keyword>
<keyword evidence="5 6" id="KW-0539">Nucleus</keyword>
<evidence type="ECO:0000259" key="8">
    <source>
        <dbReference type="PROSITE" id="PS50071"/>
    </source>
</evidence>
<dbReference type="GeneID" id="105233947"/>
<accession>A0ABM3K1K9</accession>
<dbReference type="GO" id="GO:0003677">
    <property type="term" value="F:DNA binding"/>
    <property type="evidence" value="ECO:0007669"/>
    <property type="project" value="UniProtKB-KW"/>
</dbReference>
<dbReference type="CDD" id="cd00086">
    <property type="entry name" value="homeodomain"/>
    <property type="match status" value="1"/>
</dbReference>
<keyword evidence="9" id="KW-1185">Reference proteome</keyword>
<evidence type="ECO:0000256" key="1">
    <source>
        <dbReference type="ARBA" id="ARBA00004123"/>
    </source>
</evidence>
<protein>
    <submittedName>
        <fullName evidence="10">Homeobox protein araucan isoform X1</fullName>
    </submittedName>
</protein>
<dbReference type="Proteomes" id="UP001652620">
    <property type="component" value="Chromosome 5"/>
</dbReference>
<evidence type="ECO:0000256" key="2">
    <source>
        <dbReference type="ARBA" id="ARBA00008446"/>
    </source>
</evidence>
<sequence length="646" mass="67169">MAAYAQYNGCGYPSANQYLTAGGALSNLHPISPSPLAATTPAHPPASISPPSNGHDSNVSSTGGAGGVDLNSGTLTPDPASQPSNTGTPSAAGSSASASGSIDSSSLEPYGTCATVDPMTGLPPPPSVAQHPLSAGAVCCDNGRPVMTDPMTGQTVCSCQYDPTRLALSSYARMQSAAAVAASAGVQTPSVGVYGTPYPSNEQNPYPSISVDSGPFYSSLSTPFTLKDGSCNGSEVTTWTSTGLPPSTGYYTYDPTFGAYGYGASYDLASRRKNATRESTATLKAWLSEHKKNPYPTKGEKIMLAIITKMTLTQVSTWFANARRRLKKDNKMTWEPKNRTEDEDEDALASDEEKPRHSEEMSMNSVGVGGVGCAERRRPLGMEYPGGAINVTIGNNTTVAANAATTTAAGAVDGGVSGVGATIAAATSTVSATSNQHSHIGSKSVGAVGAIQPAKEALDLVQLNRASTPPAIEVQPTSTVNYQSYENPDAYFTNSYSYAKQELLYSPHGRPRIWSLANTAAEETAPLQLSTLSNMNAMQRDWTANYMPSPYASTAAKNQTAVVATISMQPTSPGPTLSNGPQRYGVQSAAVTPPQTPPNQLHTFAGAFNHGGAMHTASRDMIAYNAARSEELRAADGLYCKGQNCA</sequence>
<comment type="similarity">
    <text evidence="2">Belongs to the TALE/IRO homeobox family.</text>
</comment>
<evidence type="ECO:0000313" key="10">
    <source>
        <dbReference type="RefSeq" id="XP_049315370.1"/>
    </source>
</evidence>
<feature type="compositionally biased region" description="Acidic residues" evidence="7">
    <location>
        <begin position="341"/>
        <end position="350"/>
    </location>
</feature>
<dbReference type="InterPro" id="IPR017970">
    <property type="entry name" value="Homeobox_CS"/>
</dbReference>
<dbReference type="InterPro" id="IPR009057">
    <property type="entry name" value="Homeodomain-like_sf"/>
</dbReference>
<feature type="compositionally biased region" description="Low complexity" evidence="7">
    <location>
        <begin position="30"/>
        <end position="41"/>
    </location>
</feature>
<evidence type="ECO:0000256" key="7">
    <source>
        <dbReference type="SAM" id="MobiDB-lite"/>
    </source>
</evidence>
<dbReference type="PANTHER" id="PTHR11211:SF46">
    <property type="entry name" value="HOMEOBOX PROTEIN ARAUCAN-RELATED"/>
    <property type="match status" value="1"/>
</dbReference>
<feature type="compositionally biased region" description="Low complexity" evidence="7">
    <location>
        <begin position="90"/>
        <end position="106"/>
    </location>
</feature>
<feature type="compositionally biased region" description="Polar residues" evidence="7">
    <location>
        <begin position="71"/>
        <end position="89"/>
    </location>
</feature>
<dbReference type="SMART" id="SM00389">
    <property type="entry name" value="HOX"/>
    <property type="match status" value="1"/>
</dbReference>
<name>A0ABM3K1K9_BACDO</name>
<feature type="compositionally biased region" description="Basic and acidic residues" evidence="7">
    <location>
        <begin position="331"/>
        <end position="340"/>
    </location>
</feature>
<dbReference type="PANTHER" id="PTHR11211">
    <property type="entry name" value="IROQUOIS-CLASS HOMEODOMAIN PROTEIN IRX"/>
    <property type="match status" value="1"/>
</dbReference>
<feature type="region of interest" description="Disordered" evidence="7">
    <location>
        <begin position="24"/>
        <end position="128"/>
    </location>
</feature>
<reference evidence="10" key="1">
    <citation type="submission" date="2025-08" db="UniProtKB">
        <authorList>
            <consortium name="RefSeq"/>
        </authorList>
    </citation>
    <scope>IDENTIFICATION</scope>
    <source>
        <tissue evidence="10">Adult</tissue>
    </source>
</reference>
<comment type="subcellular location">
    <subcellularLocation>
        <location evidence="1 6">Nucleus</location>
    </subcellularLocation>
</comment>
<evidence type="ECO:0000256" key="5">
    <source>
        <dbReference type="ARBA" id="ARBA00023242"/>
    </source>
</evidence>
<keyword evidence="4 6" id="KW-0371">Homeobox</keyword>
<feature type="domain" description="Homeobox" evidence="8">
    <location>
        <begin position="266"/>
        <end position="329"/>
    </location>
</feature>
<evidence type="ECO:0000313" key="9">
    <source>
        <dbReference type="Proteomes" id="UP001652620"/>
    </source>
</evidence>
<feature type="DNA-binding region" description="Homeobox" evidence="6">
    <location>
        <begin position="268"/>
        <end position="330"/>
    </location>
</feature>
<dbReference type="PROSITE" id="PS00027">
    <property type="entry name" value="HOMEOBOX_1"/>
    <property type="match status" value="1"/>
</dbReference>
<dbReference type="Gene3D" id="1.10.10.60">
    <property type="entry name" value="Homeodomain-like"/>
    <property type="match status" value="1"/>
</dbReference>
<evidence type="ECO:0000256" key="4">
    <source>
        <dbReference type="ARBA" id="ARBA00023155"/>
    </source>
</evidence>
<dbReference type="PROSITE" id="PS50071">
    <property type="entry name" value="HOMEOBOX_2"/>
    <property type="match status" value="1"/>
</dbReference>
<evidence type="ECO:0000256" key="3">
    <source>
        <dbReference type="ARBA" id="ARBA00023125"/>
    </source>
</evidence>
<gene>
    <name evidence="10" type="primary">LOC105233947</name>
</gene>